<dbReference type="PIRSF" id="PIRSF000429">
    <property type="entry name" value="Ac-CoA_Ac_transf"/>
    <property type="match status" value="1"/>
</dbReference>
<evidence type="ECO:0000256" key="4">
    <source>
        <dbReference type="PIRSR" id="PIRSR000429-1"/>
    </source>
</evidence>
<dbReference type="EC" id="2.3.1.9" evidence="8"/>
<dbReference type="Gene3D" id="3.40.47.10">
    <property type="match status" value="2"/>
</dbReference>
<name>A0A2W5PF01_VARPD</name>
<comment type="similarity">
    <text evidence="1 5">Belongs to the thiolase-like superfamily. Thiolase family.</text>
</comment>
<feature type="domain" description="Thiolase N-terminal" evidence="6">
    <location>
        <begin position="5"/>
        <end position="263"/>
    </location>
</feature>
<dbReference type="Pfam" id="PF00108">
    <property type="entry name" value="Thiolase_N"/>
    <property type="match status" value="1"/>
</dbReference>
<evidence type="ECO:0000256" key="5">
    <source>
        <dbReference type="RuleBase" id="RU003557"/>
    </source>
</evidence>
<protein>
    <submittedName>
        <fullName evidence="8">Acetyl-CoA C-acetyltransferase</fullName>
        <ecNumber evidence="8">2.3.1.9</ecNumber>
    </submittedName>
</protein>
<feature type="active site" description="Acyl-thioester intermediate" evidence="4">
    <location>
        <position position="89"/>
    </location>
</feature>
<sequence length="394" mass="41479">MAEAFIVAATRTAAGKRKGKLSGWHPVDLAAQVIDELVRRADADPALVEDVIMGCVSQTAEQGINVARNAVLASSLPESVPGTSVDRQCGSSQQALHFAAQAVMSGSMDVVIAAGVESMTRVPMFSTSEMPRQAGMGYYMSPAMQKRYPRIEFSQFIGAEMMAKKYELSKDQLDAYALQSHLRAAAATKEGRFAKEIVPVAVRSADGAAEGEGQPHAVDEGIRFNATLDAIAGVKLIQEGGRCTAATASQIADGATGVMVVNERGLKALGVKPLARIHHMTMIGHDPVIMLEAPIPATQRALKKAGLTVDDIDLFEVNEAFAPVPLAWLQVTGADPARLNVNGGAIALGHPLGASGTKLMTTLVHALHDRGGRYGLQTMCEGGGMANVTIVEKL</sequence>
<organism evidence="8 9">
    <name type="scientific">Variovorax paradoxus</name>
    <dbReference type="NCBI Taxonomy" id="34073"/>
    <lineage>
        <taxon>Bacteria</taxon>
        <taxon>Pseudomonadati</taxon>
        <taxon>Pseudomonadota</taxon>
        <taxon>Betaproteobacteria</taxon>
        <taxon>Burkholderiales</taxon>
        <taxon>Comamonadaceae</taxon>
        <taxon>Variovorax</taxon>
    </lineage>
</organism>
<reference evidence="8 9" key="1">
    <citation type="submission" date="2017-08" db="EMBL/GenBank/DDBJ databases">
        <title>Infants hospitalized years apart are colonized by the same room-sourced microbial strains.</title>
        <authorList>
            <person name="Brooks B."/>
            <person name="Olm M.R."/>
            <person name="Firek B.A."/>
            <person name="Baker R."/>
            <person name="Thomas B.C."/>
            <person name="Morowitz M.J."/>
            <person name="Banfield J.F."/>
        </authorList>
    </citation>
    <scope>NUCLEOTIDE SEQUENCE [LARGE SCALE GENOMIC DNA]</scope>
    <source>
        <strain evidence="8">S2_005_003_R2_41</strain>
    </source>
</reference>
<dbReference type="GO" id="GO:0003985">
    <property type="term" value="F:acetyl-CoA C-acetyltransferase activity"/>
    <property type="evidence" value="ECO:0007669"/>
    <property type="project" value="UniProtKB-EC"/>
</dbReference>
<dbReference type="InterPro" id="IPR020613">
    <property type="entry name" value="Thiolase_CS"/>
</dbReference>
<dbReference type="InterPro" id="IPR002155">
    <property type="entry name" value="Thiolase"/>
</dbReference>
<dbReference type="InterPro" id="IPR016039">
    <property type="entry name" value="Thiolase-like"/>
</dbReference>
<evidence type="ECO:0000256" key="3">
    <source>
        <dbReference type="ARBA" id="ARBA00023315"/>
    </source>
</evidence>
<dbReference type="PANTHER" id="PTHR43365:SF1">
    <property type="entry name" value="ACETYL-COA C-ACYLTRANSFERASE"/>
    <property type="match status" value="1"/>
</dbReference>
<dbReference type="NCBIfam" id="NF005077">
    <property type="entry name" value="PRK06504.1"/>
    <property type="match status" value="1"/>
</dbReference>
<evidence type="ECO:0000313" key="8">
    <source>
        <dbReference type="EMBL" id="PZQ64146.1"/>
    </source>
</evidence>
<gene>
    <name evidence="8" type="ORF">DI563_26970</name>
</gene>
<evidence type="ECO:0000313" key="9">
    <source>
        <dbReference type="Proteomes" id="UP000249135"/>
    </source>
</evidence>
<comment type="caution">
    <text evidence="8">The sequence shown here is derived from an EMBL/GenBank/DDBJ whole genome shotgun (WGS) entry which is preliminary data.</text>
</comment>
<evidence type="ECO:0000259" key="6">
    <source>
        <dbReference type="Pfam" id="PF00108"/>
    </source>
</evidence>
<dbReference type="PROSITE" id="PS00737">
    <property type="entry name" value="THIOLASE_2"/>
    <property type="match status" value="1"/>
</dbReference>
<keyword evidence="2 5" id="KW-0808">Transferase</keyword>
<dbReference type="InterPro" id="IPR020617">
    <property type="entry name" value="Thiolase_C"/>
</dbReference>
<dbReference type="Pfam" id="PF02803">
    <property type="entry name" value="Thiolase_C"/>
    <property type="match status" value="1"/>
</dbReference>
<dbReference type="AlphaFoldDB" id="A0A2W5PF01"/>
<evidence type="ECO:0000256" key="1">
    <source>
        <dbReference type="ARBA" id="ARBA00010982"/>
    </source>
</evidence>
<evidence type="ECO:0000259" key="7">
    <source>
        <dbReference type="Pfam" id="PF02803"/>
    </source>
</evidence>
<feature type="active site" description="Proton acceptor" evidence="4">
    <location>
        <position position="380"/>
    </location>
</feature>
<dbReference type="PANTHER" id="PTHR43365">
    <property type="entry name" value="BLR7806 PROTEIN"/>
    <property type="match status" value="1"/>
</dbReference>
<dbReference type="Proteomes" id="UP000249135">
    <property type="component" value="Unassembled WGS sequence"/>
</dbReference>
<dbReference type="EMBL" id="QFPP01000558">
    <property type="protein sequence ID" value="PZQ64146.1"/>
    <property type="molecule type" value="Genomic_DNA"/>
</dbReference>
<feature type="active site" description="Proton acceptor" evidence="4">
    <location>
        <position position="350"/>
    </location>
</feature>
<dbReference type="NCBIfam" id="TIGR01930">
    <property type="entry name" value="AcCoA-C-Actrans"/>
    <property type="match status" value="1"/>
</dbReference>
<keyword evidence="3 5" id="KW-0012">Acyltransferase</keyword>
<proteinExistence type="inferred from homology"/>
<dbReference type="SUPFAM" id="SSF53901">
    <property type="entry name" value="Thiolase-like"/>
    <property type="match status" value="2"/>
</dbReference>
<evidence type="ECO:0000256" key="2">
    <source>
        <dbReference type="ARBA" id="ARBA00022679"/>
    </source>
</evidence>
<dbReference type="InterPro" id="IPR020616">
    <property type="entry name" value="Thiolase_N"/>
</dbReference>
<accession>A0A2W5PF01</accession>
<dbReference type="CDD" id="cd00751">
    <property type="entry name" value="thiolase"/>
    <property type="match status" value="1"/>
</dbReference>
<feature type="domain" description="Thiolase C-terminal" evidence="7">
    <location>
        <begin position="272"/>
        <end position="393"/>
    </location>
</feature>